<accession>A0ABM7VFD8</accession>
<evidence type="ECO:0008006" key="3">
    <source>
        <dbReference type="Google" id="ProtNLM"/>
    </source>
</evidence>
<protein>
    <recommendedName>
        <fullName evidence="3">DUF1569 domain-containing protein</fullName>
    </recommendedName>
</protein>
<evidence type="ECO:0000313" key="2">
    <source>
        <dbReference type="Proteomes" id="UP001354989"/>
    </source>
</evidence>
<dbReference type="InterPro" id="IPR034660">
    <property type="entry name" value="DinB/YfiT-like"/>
</dbReference>
<dbReference type="EMBL" id="AP025292">
    <property type="protein sequence ID" value="BDC99681.1"/>
    <property type="molecule type" value="Genomic_DNA"/>
</dbReference>
<sequence length="152" mass="17849">MEKRYLHEDETFQDCIERLHLLNKDSLPTWGAMSVAQMFSHCAEVQEVCNGSKLLNGTSLLSTLYKAYIKKESISPTPYQRNHKTHPQFVQLEEKDFDKEKARLIKALTQFKKKLDTAYGEHTHPLYGLMTKAEMGWAMYRHLHHHLLQFEV</sequence>
<dbReference type="Gene3D" id="1.20.120.450">
    <property type="entry name" value="dinb family like domain"/>
    <property type="match status" value="1"/>
</dbReference>
<keyword evidence="2" id="KW-1185">Reference proteome</keyword>
<dbReference type="RefSeq" id="WP_332918826.1">
    <property type="nucleotide sequence ID" value="NZ_AP025292.1"/>
</dbReference>
<dbReference type="InterPro" id="IPR011463">
    <property type="entry name" value="DUF1569"/>
</dbReference>
<organism evidence="1 2">
    <name type="scientific">Persicobacter psychrovividus</name>
    <dbReference type="NCBI Taxonomy" id="387638"/>
    <lineage>
        <taxon>Bacteria</taxon>
        <taxon>Pseudomonadati</taxon>
        <taxon>Bacteroidota</taxon>
        <taxon>Cytophagia</taxon>
        <taxon>Cytophagales</taxon>
        <taxon>Persicobacteraceae</taxon>
        <taxon>Persicobacter</taxon>
    </lineage>
</organism>
<evidence type="ECO:0000313" key="1">
    <source>
        <dbReference type="EMBL" id="BDC99681.1"/>
    </source>
</evidence>
<dbReference type="Pfam" id="PF07606">
    <property type="entry name" value="DUF1569"/>
    <property type="match status" value="1"/>
</dbReference>
<reference evidence="1 2" key="1">
    <citation type="submission" date="2021-12" db="EMBL/GenBank/DDBJ databases">
        <title>Genome sequencing of bacteria with rrn-lacking chromosome and rrn-plasmid.</title>
        <authorList>
            <person name="Anda M."/>
            <person name="Iwasaki W."/>
        </authorList>
    </citation>
    <scope>NUCLEOTIDE SEQUENCE [LARGE SCALE GENOMIC DNA]</scope>
    <source>
        <strain evidence="1 2">NBRC 101262</strain>
    </source>
</reference>
<proteinExistence type="predicted"/>
<gene>
    <name evidence="1" type="ORF">PEPS_19620</name>
</gene>
<dbReference type="Proteomes" id="UP001354989">
    <property type="component" value="Chromosome"/>
</dbReference>
<name>A0ABM7VFD8_9BACT</name>